<evidence type="ECO:0000313" key="5">
    <source>
        <dbReference type="Proteomes" id="UP001204144"/>
    </source>
</evidence>
<gene>
    <name evidence="4" type="ORF">EGI31_15600</name>
</gene>
<evidence type="ECO:0000313" key="4">
    <source>
        <dbReference type="EMBL" id="MCP9764369.1"/>
    </source>
</evidence>
<comment type="caution">
    <text evidence="4">The sequence shown here is derived from an EMBL/GenBank/DDBJ whole genome shotgun (WGS) entry which is preliminary data.</text>
</comment>
<comment type="subunit">
    <text evidence="2">Monomer.</text>
</comment>
<dbReference type="RefSeq" id="WP_255038057.1">
    <property type="nucleotide sequence ID" value="NZ_RJUF01000173.1"/>
</dbReference>
<dbReference type="InterPro" id="IPR014718">
    <property type="entry name" value="GH-type_carb-bd"/>
</dbReference>
<dbReference type="GO" id="GO:0016853">
    <property type="term" value="F:isomerase activity"/>
    <property type="evidence" value="ECO:0007669"/>
    <property type="project" value="InterPro"/>
</dbReference>
<sequence>MSNIVIENENLRATINPLGAELVSLLKLDDHTEYMWDANPAFWGKTSPVLFPIVGGLKNDTYFYQGKEYKLPRHGFARTMNFEVESQTQNSVVFLLKNNPETEKVYPFAFELRLAYTLIANKLELKYQITNPDSKALLFSIGGHPAFKCPIENALNYEDYFLEFHENEDLKRWPLNSADLVLNEPLEISKNTNKLLLTKELFHQDALVFKHLKSDCVTLKSKKNLKQLKFEFKNFPYLGIWAAKDADFVCIEPWCGIADSADTNQNLKTKEGIISLESKGVFERGFSLEIS</sequence>
<comment type="cofactor">
    <cofactor evidence="1">
        <name>Ca(2+)</name>
        <dbReference type="ChEBI" id="CHEBI:29108"/>
    </cofactor>
</comment>
<dbReference type="EMBL" id="RJUF01000173">
    <property type="protein sequence ID" value="MCP9764369.1"/>
    <property type="molecule type" value="Genomic_DNA"/>
</dbReference>
<dbReference type="PANTHER" id="PTHR11122">
    <property type="entry name" value="APOSPORY-ASSOCIATED PROTEIN C-RELATED"/>
    <property type="match status" value="1"/>
</dbReference>
<keyword evidence="3" id="KW-0106">Calcium</keyword>
<accession>A0AAE3H5H4</accession>
<dbReference type="Pfam" id="PF01263">
    <property type="entry name" value="Aldose_epim"/>
    <property type="match status" value="1"/>
</dbReference>
<evidence type="ECO:0000256" key="2">
    <source>
        <dbReference type="ARBA" id="ARBA00011245"/>
    </source>
</evidence>
<protein>
    <submittedName>
        <fullName evidence="4">Aldose 1-epimerase family protein</fullName>
    </submittedName>
</protein>
<keyword evidence="5" id="KW-1185">Reference proteome</keyword>
<dbReference type="GO" id="GO:0005975">
    <property type="term" value="P:carbohydrate metabolic process"/>
    <property type="evidence" value="ECO:0007669"/>
    <property type="project" value="InterPro"/>
</dbReference>
<evidence type="ECO:0000256" key="3">
    <source>
        <dbReference type="ARBA" id="ARBA00022837"/>
    </source>
</evidence>
<dbReference type="GO" id="GO:0030246">
    <property type="term" value="F:carbohydrate binding"/>
    <property type="evidence" value="ECO:0007669"/>
    <property type="project" value="InterPro"/>
</dbReference>
<dbReference type="AlphaFoldDB" id="A0AAE3H5H4"/>
<dbReference type="InterPro" id="IPR008183">
    <property type="entry name" value="Aldose_1/G6P_1-epimerase"/>
</dbReference>
<dbReference type="PANTHER" id="PTHR11122:SF13">
    <property type="entry name" value="GLUCOSE-6-PHOSPHATE 1-EPIMERASE"/>
    <property type="match status" value="1"/>
</dbReference>
<proteinExistence type="predicted"/>
<organism evidence="4 5">
    <name type="scientific">Lacihabitans soyangensis</name>
    <dbReference type="NCBI Taxonomy" id="869394"/>
    <lineage>
        <taxon>Bacteria</taxon>
        <taxon>Pseudomonadati</taxon>
        <taxon>Bacteroidota</taxon>
        <taxon>Cytophagia</taxon>
        <taxon>Cytophagales</taxon>
        <taxon>Leadbetterellaceae</taxon>
        <taxon>Lacihabitans</taxon>
    </lineage>
</organism>
<evidence type="ECO:0000256" key="1">
    <source>
        <dbReference type="ARBA" id="ARBA00001913"/>
    </source>
</evidence>
<dbReference type="Proteomes" id="UP001204144">
    <property type="component" value="Unassembled WGS sequence"/>
</dbReference>
<dbReference type="Gene3D" id="2.70.98.10">
    <property type="match status" value="1"/>
</dbReference>
<dbReference type="CDD" id="cd09024">
    <property type="entry name" value="Aldose_epim_lacX"/>
    <property type="match status" value="1"/>
</dbReference>
<reference evidence="4 5" key="1">
    <citation type="submission" date="2018-11" db="EMBL/GenBank/DDBJ databases">
        <title>Novel bacteria species description.</title>
        <authorList>
            <person name="Han J.-H."/>
        </authorList>
    </citation>
    <scope>NUCLEOTIDE SEQUENCE [LARGE SCALE GENOMIC DNA]</scope>
    <source>
        <strain evidence="4 5">KCTC23259</strain>
    </source>
</reference>
<dbReference type="InterPro" id="IPR011013">
    <property type="entry name" value="Gal_mutarotase_sf_dom"/>
</dbReference>
<dbReference type="SUPFAM" id="SSF74650">
    <property type="entry name" value="Galactose mutarotase-like"/>
    <property type="match status" value="1"/>
</dbReference>
<dbReference type="InterPro" id="IPR037481">
    <property type="entry name" value="LacX"/>
</dbReference>
<name>A0AAE3H5H4_9BACT</name>